<feature type="domain" description="Reverse transcriptase" evidence="1">
    <location>
        <begin position="169"/>
        <end position="413"/>
    </location>
</feature>
<organism evidence="2 3">
    <name type="scientific">Anolis carolinensis</name>
    <name type="common">Green anole</name>
    <name type="synonym">American chameleon</name>
    <dbReference type="NCBI Taxonomy" id="28377"/>
    <lineage>
        <taxon>Eukaryota</taxon>
        <taxon>Metazoa</taxon>
        <taxon>Chordata</taxon>
        <taxon>Craniata</taxon>
        <taxon>Vertebrata</taxon>
        <taxon>Euteleostomi</taxon>
        <taxon>Lepidosauria</taxon>
        <taxon>Squamata</taxon>
        <taxon>Bifurcata</taxon>
        <taxon>Unidentata</taxon>
        <taxon>Episquamata</taxon>
        <taxon>Toxicofera</taxon>
        <taxon>Iguania</taxon>
        <taxon>Dactyloidae</taxon>
        <taxon>Anolis</taxon>
    </lineage>
</organism>
<dbReference type="InterPro" id="IPR000477">
    <property type="entry name" value="RT_dom"/>
</dbReference>
<dbReference type="Pfam" id="PF26215">
    <property type="entry name" value="HTH_animal"/>
    <property type="match status" value="1"/>
</dbReference>
<dbReference type="Proteomes" id="UP000001646">
    <property type="component" value="Chromosome 1"/>
</dbReference>
<proteinExistence type="predicted"/>
<name>A0A803T873_ANOCA</name>
<reference evidence="2 3" key="1">
    <citation type="submission" date="2009-12" db="EMBL/GenBank/DDBJ databases">
        <title>The Genome Sequence of Anolis carolinensis (Green Anole Lizard).</title>
        <authorList>
            <consortium name="The Genome Sequencing Platform"/>
            <person name="Di Palma F."/>
            <person name="Alfoldi J."/>
            <person name="Heiman D."/>
            <person name="Young S."/>
            <person name="Grabherr M."/>
            <person name="Johnson J."/>
            <person name="Lander E.S."/>
            <person name="Lindblad-Toh K."/>
        </authorList>
    </citation>
    <scope>NUCLEOTIDE SEQUENCE [LARGE SCALE GENOMIC DNA]</scope>
    <source>
        <strain evidence="2 3">JBL SC #1</strain>
    </source>
</reference>
<dbReference type="PANTHER" id="PTHR21301:SF10">
    <property type="entry name" value="REVERSE TRANSCRIPTASE DOMAIN-CONTAINING PROTEIN"/>
    <property type="match status" value="1"/>
</dbReference>
<evidence type="ECO:0000259" key="1">
    <source>
        <dbReference type="PROSITE" id="PS50878"/>
    </source>
</evidence>
<dbReference type="InterPro" id="IPR058912">
    <property type="entry name" value="HTH_animal"/>
</dbReference>
<keyword evidence="3" id="KW-1185">Reference proteome</keyword>
<dbReference type="GeneTree" id="ENSGT00840000129931"/>
<dbReference type="AlphaFoldDB" id="A0A803T873"/>
<sequence>MSVLNKGLSFVPTPRFNVFNTKIELFKLFRTIRLKKKFGHRVDNIQPDPFKQKSRFYPNTENIMIKSFEKFVTRDVDKLSKKNSTSHSNMTKNELDILNRLSNMQNYIWKPADKGGAIVLMNLMDYLIEVNKHLSDQFFYRELSHDPINKIKTLIRMVCSEGLAMGYITMQTFEFLQNQYPRTPIFYVLPKIHKGITPPLGRPIVSGTSSVLEPLAKYLNHFLQPFVLKSQSYIKDTTHFINTIESLYVPQQCTLMSLDIASLYTNIPLNEIRTIIQDLFDSRESKIPPTHFLVDLLDIVLDNNYFRFDSKYYLQIWGIAMGSSLAPSAANLFVSHLETIFIFNKIHNPYLTDMLYYGRFLDDIFTIFNSYEKAQSFSDWINTIHPNMKFTSTISSTNINFLDVVVHKDGNGLYVTNYTKPTDKNSILHFKSFHHHSLKSNLPYSQLLRLKRNNSKPKDFLTAAHTFKNKLKIRGYPEKILNTALEKTNQVNRDTLLKYQSKTQSNRIICPLTLTTQTSNIQKKSLNTGIYYRTSLVVNLNQS</sequence>
<dbReference type="InParanoid" id="A0A803T873"/>
<dbReference type="PANTHER" id="PTHR21301">
    <property type="entry name" value="REVERSE TRANSCRIPTASE"/>
    <property type="match status" value="1"/>
</dbReference>
<reference evidence="2" key="3">
    <citation type="submission" date="2025-09" db="UniProtKB">
        <authorList>
            <consortium name="Ensembl"/>
        </authorList>
    </citation>
    <scope>IDENTIFICATION</scope>
</reference>
<evidence type="ECO:0000313" key="3">
    <source>
        <dbReference type="Proteomes" id="UP000001646"/>
    </source>
</evidence>
<accession>A0A803T873</accession>
<dbReference type="PROSITE" id="PS50878">
    <property type="entry name" value="RT_POL"/>
    <property type="match status" value="1"/>
</dbReference>
<protein>
    <recommendedName>
        <fullName evidence="1">Reverse transcriptase domain-containing protein</fullName>
    </recommendedName>
</protein>
<dbReference type="Ensembl" id="ENSACAT00000037298.1">
    <property type="protein sequence ID" value="ENSACAP00000031413.1"/>
    <property type="gene ID" value="ENSACAG00000045389.1"/>
</dbReference>
<evidence type="ECO:0000313" key="2">
    <source>
        <dbReference type="Ensembl" id="ENSACAP00000031413.1"/>
    </source>
</evidence>
<reference evidence="2" key="2">
    <citation type="submission" date="2025-08" db="UniProtKB">
        <authorList>
            <consortium name="Ensembl"/>
        </authorList>
    </citation>
    <scope>IDENTIFICATION</scope>
</reference>